<gene>
    <name evidence="3" type="ORF">ACFS5J_04295</name>
</gene>
<dbReference type="SUPFAM" id="SSF55961">
    <property type="entry name" value="Bet v1-like"/>
    <property type="match status" value="2"/>
</dbReference>
<feature type="domain" description="Activator of Hsp90 ATPase homologue 1/2-like C-terminal" evidence="2">
    <location>
        <begin position="157"/>
        <end position="276"/>
    </location>
</feature>
<evidence type="ECO:0000313" key="3">
    <source>
        <dbReference type="EMBL" id="MFD2891230.1"/>
    </source>
</evidence>
<dbReference type="EMBL" id="JBHUPC010000012">
    <property type="protein sequence ID" value="MFD2891230.1"/>
    <property type="molecule type" value="Genomic_DNA"/>
</dbReference>
<proteinExistence type="inferred from homology"/>
<dbReference type="RefSeq" id="WP_379810788.1">
    <property type="nucleotide sequence ID" value="NZ_JBHUPC010000012.1"/>
</dbReference>
<evidence type="ECO:0000256" key="1">
    <source>
        <dbReference type="ARBA" id="ARBA00006817"/>
    </source>
</evidence>
<comment type="similarity">
    <text evidence="1">Belongs to the AHA1 family.</text>
</comment>
<organism evidence="3 4">
    <name type="scientific">Flavobacterium chuncheonense</name>
    <dbReference type="NCBI Taxonomy" id="2026653"/>
    <lineage>
        <taxon>Bacteria</taxon>
        <taxon>Pseudomonadati</taxon>
        <taxon>Bacteroidota</taxon>
        <taxon>Flavobacteriia</taxon>
        <taxon>Flavobacteriales</taxon>
        <taxon>Flavobacteriaceae</taxon>
        <taxon>Flavobacterium</taxon>
    </lineage>
</organism>
<dbReference type="Pfam" id="PF08327">
    <property type="entry name" value="AHSA1"/>
    <property type="match status" value="1"/>
</dbReference>
<dbReference type="InterPro" id="IPR013538">
    <property type="entry name" value="ASHA1/2-like_C"/>
</dbReference>
<accession>A0ABW5YJN6</accession>
<dbReference type="Proteomes" id="UP001597534">
    <property type="component" value="Unassembled WGS sequence"/>
</dbReference>
<dbReference type="Gene3D" id="3.30.530.20">
    <property type="match status" value="2"/>
</dbReference>
<dbReference type="InterPro" id="IPR023393">
    <property type="entry name" value="START-like_dom_sf"/>
</dbReference>
<keyword evidence="4" id="KW-1185">Reference proteome</keyword>
<name>A0ABW5YJN6_9FLAO</name>
<sequence length="279" mass="32514">MKQITFSQVINAPAEKVWFCMWNKPNYENWTSVFSEGSFALSDWNKDSKVHFLMPKGDGMFSEITEMIPNQQMSFHHLGEIKNFIEQDINNEWTDSEESYYLTEEKGNTTLKAVLKIDDKWQNFFDTTFPKALEKIKDDAENGNIKFITVQSIVDKPIEEVWQKYTQPEDIVNWNFASDDWHCPKASNEIKTGGKFAYTMEAKDGSMGFDLEGTYTEVIPLKKLAFNLEDGRKVWTEFVDFNGKTLILGSFEPEQTHSVFMQRDGWQAILNNFKKYCNN</sequence>
<evidence type="ECO:0000259" key="2">
    <source>
        <dbReference type="Pfam" id="PF08327"/>
    </source>
</evidence>
<protein>
    <submittedName>
        <fullName evidence="3">SRPBCC domain-containing protein</fullName>
    </submittedName>
</protein>
<reference evidence="4" key="1">
    <citation type="journal article" date="2019" name="Int. J. Syst. Evol. Microbiol.">
        <title>The Global Catalogue of Microorganisms (GCM) 10K type strain sequencing project: providing services to taxonomists for standard genome sequencing and annotation.</title>
        <authorList>
            <consortium name="The Broad Institute Genomics Platform"/>
            <consortium name="The Broad Institute Genome Sequencing Center for Infectious Disease"/>
            <person name="Wu L."/>
            <person name="Ma J."/>
        </authorList>
    </citation>
    <scope>NUCLEOTIDE SEQUENCE [LARGE SCALE GENOMIC DNA]</scope>
    <source>
        <strain evidence="4">KCTC 22671</strain>
    </source>
</reference>
<comment type="caution">
    <text evidence="3">The sequence shown here is derived from an EMBL/GenBank/DDBJ whole genome shotgun (WGS) entry which is preliminary data.</text>
</comment>
<evidence type="ECO:0000313" key="4">
    <source>
        <dbReference type="Proteomes" id="UP001597534"/>
    </source>
</evidence>